<keyword evidence="3" id="KW-1185">Reference proteome</keyword>
<keyword evidence="1" id="KW-1133">Transmembrane helix</keyword>
<dbReference type="Proteomes" id="UP001152888">
    <property type="component" value="Unassembled WGS sequence"/>
</dbReference>
<proteinExistence type="predicted"/>
<sequence>MKDPQPAMNNEIEAAVEFINNFDIVPVPVGGQDASNNRTRLLYPAYLAVAVALNIKITVLIEFP</sequence>
<dbReference type="OrthoDB" id="6512700at2759"/>
<dbReference type="AlphaFoldDB" id="A0A9P0K8F0"/>
<comment type="caution">
    <text evidence="2">The sequence shown here is derived from an EMBL/GenBank/DDBJ whole genome shotgun (WGS) entry which is preliminary data.</text>
</comment>
<evidence type="ECO:0000313" key="2">
    <source>
        <dbReference type="EMBL" id="CAH1968086.1"/>
    </source>
</evidence>
<protein>
    <submittedName>
        <fullName evidence="2">Uncharacterized protein</fullName>
    </submittedName>
</protein>
<accession>A0A9P0K8F0</accession>
<keyword evidence="1" id="KW-0472">Membrane</keyword>
<organism evidence="2 3">
    <name type="scientific">Acanthoscelides obtectus</name>
    <name type="common">Bean weevil</name>
    <name type="synonym">Bruchus obtectus</name>
    <dbReference type="NCBI Taxonomy" id="200917"/>
    <lineage>
        <taxon>Eukaryota</taxon>
        <taxon>Metazoa</taxon>
        <taxon>Ecdysozoa</taxon>
        <taxon>Arthropoda</taxon>
        <taxon>Hexapoda</taxon>
        <taxon>Insecta</taxon>
        <taxon>Pterygota</taxon>
        <taxon>Neoptera</taxon>
        <taxon>Endopterygota</taxon>
        <taxon>Coleoptera</taxon>
        <taxon>Polyphaga</taxon>
        <taxon>Cucujiformia</taxon>
        <taxon>Chrysomeloidea</taxon>
        <taxon>Chrysomelidae</taxon>
        <taxon>Bruchinae</taxon>
        <taxon>Bruchini</taxon>
        <taxon>Acanthoscelides</taxon>
    </lineage>
</organism>
<keyword evidence="1" id="KW-0812">Transmembrane</keyword>
<gene>
    <name evidence="2" type="ORF">ACAOBT_LOCUS7672</name>
</gene>
<reference evidence="2" key="1">
    <citation type="submission" date="2022-03" db="EMBL/GenBank/DDBJ databases">
        <authorList>
            <person name="Sayadi A."/>
        </authorList>
    </citation>
    <scope>NUCLEOTIDE SEQUENCE</scope>
</reference>
<name>A0A9P0K8F0_ACAOB</name>
<feature type="transmembrane region" description="Helical" evidence="1">
    <location>
        <begin position="41"/>
        <end position="61"/>
    </location>
</feature>
<evidence type="ECO:0000256" key="1">
    <source>
        <dbReference type="SAM" id="Phobius"/>
    </source>
</evidence>
<evidence type="ECO:0000313" key="3">
    <source>
        <dbReference type="Proteomes" id="UP001152888"/>
    </source>
</evidence>
<dbReference type="EMBL" id="CAKOFQ010006750">
    <property type="protein sequence ID" value="CAH1968086.1"/>
    <property type="molecule type" value="Genomic_DNA"/>
</dbReference>